<feature type="compositionally biased region" description="Acidic residues" evidence="1">
    <location>
        <begin position="320"/>
        <end position="329"/>
    </location>
</feature>
<name>A0A6C0CP62_9ZZZZ</name>
<protein>
    <submittedName>
        <fullName evidence="2">Uncharacterized protein</fullName>
    </submittedName>
</protein>
<reference evidence="2" key="1">
    <citation type="journal article" date="2020" name="Nature">
        <title>Giant virus diversity and host interactions through global metagenomics.</title>
        <authorList>
            <person name="Schulz F."/>
            <person name="Roux S."/>
            <person name="Paez-Espino D."/>
            <person name="Jungbluth S."/>
            <person name="Walsh D.A."/>
            <person name="Denef V.J."/>
            <person name="McMahon K.D."/>
            <person name="Konstantinidis K.T."/>
            <person name="Eloe-Fadrosh E.A."/>
            <person name="Kyrpides N.C."/>
            <person name="Woyke T."/>
        </authorList>
    </citation>
    <scope>NUCLEOTIDE SEQUENCE</scope>
    <source>
        <strain evidence="2">GVMAG-M-3300021425-30</strain>
    </source>
</reference>
<proteinExistence type="predicted"/>
<evidence type="ECO:0000313" key="2">
    <source>
        <dbReference type="EMBL" id="QHT06606.1"/>
    </source>
</evidence>
<dbReference type="Pfam" id="PF19068">
    <property type="entry name" value="DUF5764"/>
    <property type="match status" value="1"/>
</dbReference>
<dbReference type="AlphaFoldDB" id="A0A6C0CP62"/>
<evidence type="ECO:0000256" key="1">
    <source>
        <dbReference type="SAM" id="MobiDB-lite"/>
    </source>
</evidence>
<feature type="region of interest" description="Disordered" evidence="1">
    <location>
        <begin position="222"/>
        <end position="252"/>
    </location>
</feature>
<feature type="compositionally biased region" description="Low complexity" evidence="1">
    <location>
        <begin position="232"/>
        <end position="250"/>
    </location>
</feature>
<organism evidence="2">
    <name type="scientific">viral metagenome</name>
    <dbReference type="NCBI Taxonomy" id="1070528"/>
    <lineage>
        <taxon>unclassified sequences</taxon>
        <taxon>metagenomes</taxon>
        <taxon>organismal metagenomes</taxon>
    </lineage>
</organism>
<dbReference type="EMBL" id="MN739471">
    <property type="protein sequence ID" value="QHT06606.1"/>
    <property type="molecule type" value="Genomic_DNA"/>
</dbReference>
<feature type="region of interest" description="Disordered" evidence="1">
    <location>
        <begin position="311"/>
        <end position="331"/>
    </location>
</feature>
<accession>A0A6C0CP62</accession>
<dbReference type="InterPro" id="IPR043913">
    <property type="entry name" value="DUF5764"/>
</dbReference>
<sequence>MDDYTLSSLTESKNEWCARLVSIFTPAVIQGLKSIFDEACSLCEENDELDKYLLTFQTFLSRVPKWNPEIIETERKRIIEVSSCGYLEDLISCVHIIQLKALTCIRVGQKQKKIDIVIPSVDNFVHKVYNTVARKVYTNVYLFEKGIAPLQIQKHNRELEVIIKECIMETIRDTMPVEDILRSYIGETEEEEVEVKEEVIEKPAPEPTKEEIQAAIQEEVEKAKKETNGAETADASSSADAASTNSSVATETPKIKVDTEALTENVKLSVSDIPEKIAFSDVDTAVSVDGSEEQVDAPKTVERLEKIAKEAQERRKAEEAEWDDDDDDDMPLKIGQEVKLELADINDLNRSVKVADVPQLEIETLS</sequence>